<dbReference type="OrthoDB" id="10046160at2759"/>
<protein>
    <recommendedName>
        <fullName evidence="3">DUF4371 domain-containing protein</fullName>
    </recommendedName>
</protein>
<dbReference type="EnsemblMetazoa" id="Aqu2.1.25064_001">
    <property type="protein sequence ID" value="Aqu2.1.25064_001"/>
    <property type="gene ID" value="Aqu2.1.25064"/>
</dbReference>
<dbReference type="SUPFAM" id="SSF53098">
    <property type="entry name" value="Ribonuclease H-like"/>
    <property type="match status" value="1"/>
</dbReference>
<evidence type="ECO:0000256" key="1">
    <source>
        <dbReference type="SAM" id="MobiDB-lite"/>
    </source>
</evidence>
<organism evidence="2">
    <name type="scientific">Amphimedon queenslandica</name>
    <name type="common">Sponge</name>
    <dbReference type="NCBI Taxonomy" id="400682"/>
    <lineage>
        <taxon>Eukaryota</taxon>
        <taxon>Metazoa</taxon>
        <taxon>Porifera</taxon>
        <taxon>Demospongiae</taxon>
        <taxon>Heteroscleromorpha</taxon>
        <taxon>Haplosclerida</taxon>
        <taxon>Niphatidae</taxon>
        <taxon>Amphimedon</taxon>
    </lineage>
</organism>
<sequence length="258" mass="29582">ALFLCQCRGQAFDGASNKSGIGNGVQALIKREEEHALYVHCRAHNLSLCIQSTTKQSQLMRNVIEFLFVLIQLITYSPKHLSLFNHMRSQVFIDTGETTPAIRTLCPTRWTVRNSAINSILMNYESIIYTLDEVRKGNDEYAAKANGLLQQMESFEIFFGLKVSYLIFSNSEQLLTSMQAKNTTVSDATNGAHLLVTHLKSQRTESSFETFYEFVLKAFSELTDEPCLPKYRKTPKRFDDGSQPHQYQTPKERYRHLF</sequence>
<reference evidence="2" key="1">
    <citation type="submission" date="2017-05" db="UniProtKB">
        <authorList>
            <consortium name="EnsemblMetazoa"/>
        </authorList>
    </citation>
    <scope>IDENTIFICATION</scope>
</reference>
<dbReference type="PANTHER" id="PTHR46289">
    <property type="entry name" value="52 KDA REPRESSOR OF THE INHIBITOR OF THE PROTEIN KINASE-LIKE PROTEIN-RELATED"/>
    <property type="match status" value="1"/>
</dbReference>
<dbReference type="AlphaFoldDB" id="A0A1X7UBN5"/>
<evidence type="ECO:0008006" key="3">
    <source>
        <dbReference type="Google" id="ProtNLM"/>
    </source>
</evidence>
<dbReference type="PANTHER" id="PTHR46289:SF17">
    <property type="entry name" value="HAT C-TERMINAL DIMERISATION DOMAIN-CONTAINING PROTEIN"/>
    <property type="match status" value="1"/>
</dbReference>
<dbReference type="InParanoid" id="A0A1X7UBN5"/>
<evidence type="ECO:0000313" key="2">
    <source>
        <dbReference type="EnsemblMetazoa" id="Aqu2.1.25064_001"/>
    </source>
</evidence>
<dbReference type="InterPro" id="IPR052958">
    <property type="entry name" value="IFN-induced_PKR_regulator"/>
</dbReference>
<name>A0A1X7UBN5_AMPQE</name>
<accession>A0A1X7UBN5</accession>
<proteinExistence type="predicted"/>
<dbReference type="eggNOG" id="ENOG502T0BM">
    <property type="taxonomic scope" value="Eukaryota"/>
</dbReference>
<dbReference type="STRING" id="400682.A0A1X7UBN5"/>
<feature type="region of interest" description="Disordered" evidence="1">
    <location>
        <begin position="233"/>
        <end position="258"/>
    </location>
</feature>
<dbReference type="InterPro" id="IPR012337">
    <property type="entry name" value="RNaseH-like_sf"/>
</dbReference>